<dbReference type="PROSITE" id="PS00086">
    <property type="entry name" value="CYTOCHROME_P450"/>
    <property type="match status" value="1"/>
</dbReference>
<gene>
    <name evidence="15" type="ORF">NLU13_2131</name>
</gene>
<keyword evidence="8 13" id="KW-0560">Oxidoreductase</keyword>
<dbReference type="GO" id="GO:0020037">
    <property type="term" value="F:heme binding"/>
    <property type="evidence" value="ECO:0007669"/>
    <property type="project" value="InterPro"/>
</dbReference>
<keyword evidence="11 14" id="KW-0472">Membrane</keyword>
<evidence type="ECO:0000256" key="2">
    <source>
        <dbReference type="ARBA" id="ARBA00004167"/>
    </source>
</evidence>
<dbReference type="Pfam" id="PF00067">
    <property type="entry name" value="p450"/>
    <property type="match status" value="1"/>
</dbReference>
<dbReference type="GO" id="GO:0016020">
    <property type="term" value="C:membrane"/>
    <property type="evidence" value="ECO:0007669"/>
    <property type="project" value="UniProtKB-SubCell"/>
</dbReference>
<dbReference type="InterPro" id="IPR001128">
    <property type="entry name" value="Cyt_P450"/>
</dbReference>
<reference evidence="15" key="1">
    <citation type="submission" date="2022-10" db="EMBL/GenBank/DDBJ databases">
        <title>Determination and structural analysis of whole genome sequence of Sarocladium strictum F4-1.</title>
        <authorList>
            <person name="Hu L."/>
            <person name="Jiang Y."/>
        </authorList>
    </citation>
    <scope>NUCLEOTIDE SEQUENCE</scope>
    <source>
        <strain evidence="15">F4-1</strain>
    </source>
</reference>
<name>A0AA39GT32_SARSR</name>
<evidence type="ECO:0000313" key="16">
    <source>
        <dbReference type="Proteomes" id="UP001175261"/>
    </source>
</evidence>
<evidence type="ECO:0000256" key="1">
    <source>
        <dbReference type="ARBA" id="ARBA00001971"/>
    </source>
</evidence>
<dbReference type="AlphaFoldDB" id="A0AA39GT32"/>
<dbReference type="PRINTS" id="PR00463">
    <property type="entry name" value="EP450I"/>
</dbReference>
<dbReference type="PANTHER" id="PTHR24287:SF1">
    <property type="entry name" value="P450, PUTATIVE (EUROFUNG)-RELATED"/>
    <property type="match status" value="1"/>
</dbReference>
<keyword evidence="5 14" id="KW-0812">Transmembrane</keyword>
<dbReference type="GO" id="GO:0004497">
    <property type="term" value="F:monooxygenase activity"/>
    <property type="evidence" value="ECO:0007669"/>
    <property type="project" value="UniProtKB-KW"/>
</dbReference>
<accession>A0AA39GT32</accession>
<feature type="binding site" description="axial binding residue" evidence="12">
    <location>
        <position position="494"/>
    </location>
    <ligand>
        <name>heme</name>
        <dbReference type="ChEBI" id="CHEBI:30413"/>
    </ligand>
    <ligandPart>
        <name>Fe</name>
        <dbReference type="ChEBI" id="CHEBI:18248"/>
    </ligandPart>
</feature>
<evidence type="ECO:0000256" key="9">
    <source>
        <dbReference type="ARBA" id="ARBA00023004"/>
    </source>
</evidence>
<evidence type="ECO:0000256" key="6">
    <source>
        <dbReference type="ARBA" id="ARBA00022723"/>
    </source>
</evidence>
<evidence type="ECO:0000256" key="3">
    <source>
        <dbReference type="ARBA" id="ARBA00010617"/>
    </source>
</evidence>
<dbReference type="GO" id="GO:0016705">
    <property type="term" value="F:oxidoreductase activity, acting on paired donors, with incorporation or reduction of molecular oxygen"/>
    <property type="evidence" value="ECO:0007669"/>
    <property type="project" value="InterPro"/>
</dbReference>
<evidence type="ECO:0008006" key="17">
    <source>
        <dbReference type="Google" id="ProtNLM"/>
    </source>
</evidence>
<evidence type="ECO:0000256" key="12">
    <source>
        <dbReference type="PIRSR" id="PIRSR602401-1"/>
    </source>
</evidence>
<sequence>MDLSFVKTFHKVMHLSMLPAFIEKLHERIPLYILLPAVPLTVHLLKLLYKRVSNASNARKRGCLSAPLEPARLPFGIDILLASLRADRDQRTPDHVTSRFAAMGVYTFRMSVLGTTNLVTAEPRNIQAILATQFNDFGMGATRSTNLKTVLGRSIFAADGASWRVARDMMRPLFSRDNVSRLDLLEEHVQTLFRCIEREKSSTTADGTWSGPLSLAALLPSLTLDSATELFLGQSTSTLQASLDGDDSHPGMAFHHAFERMVAILGTRIRLRSFYWLYGARELRSCVETLHGFVDSAIAASDTAKREGASRALYDFLDVLRERCSGGDEEVREQVLGLLAAGRDTTASLMSWTWYCLIRNPRVFAKLRSEVMSTFGHCPADPSSTITFASLKECTYLQHVLSETLRLHSVVPFNSRRALRDTTLPTGGGPDGKSPIFVPEGTEVNFSTHVLHRRKDLWGGHDTDDFVPERWEKKRGSASAAWHFAPFNGGPRICIGQQLALTEAGYVLVRMLQRYDAVQGLDVDLTRDWHNFTVESGRAVSVEVGVMNLGRGHKYVIVVIVVVTVVMFMTSSNCRSEGHGSRTWAKPTITSLIFTIRCYRTL</sequence>
<keyword evidence="6 12" id="KW-0479">Metal-binding</keyword>
<comment type="cofactor">
    <cofactor evidence="1 12">
        <name>heme</name>
        <dbReference type="ChEBI" id="CHEBI:30413"/>
    </cofactor>
</comment>
<keyword evidence="16" id="KW-1185">Reference proteome</keyword>
<dbReference type="Gene3D" id="1.10.630.10">
    <property type="entry name" value="Cytochrome P450"/>
    <property type="match status" value="1"/>
</dbReference>
<dbReference type="GO" id="GO:0005506">
    <property type="term" value="F:iron ion binding"/>
    <property type="evidence" value="ECO:0007669"/>
    <property type="project" value="InterPro"/>
</dbReference>
<dbReference type="PRINTS" id="PR00385">
    <property type="entry name" value="P450"/>
</dbReference>
<dbReference type="Proteomes" id="UP001175261">
    <property type="component" value="Unassembled WGS sequence"/>
</dbReference>
<keyword evidence="4 12" id="KW-0349">Heme</keyword>
<keyword evidence="9 12" id="KW-0408">Iron</keyword>
<comment type="similarity">
    <text evidence="3 13">Belongs to the cytochrome P450 family.</text>
</comment>
<dbReference type="InterPro" id="IPR036396">
    <property type="entry name" value="Cyt_P450_sf"/>
</dbReference>
<evidence type="ECO:0000256" key="13">
    <source>
        <dbReference type="RuleBase" id="RU000461"/>
    </source>
</evidence>
<protein>
    <recommendedName>
        <fullName evidence="17">Cytochrome P450</fullName>
    </recommendedName>
</protein>
<evidence type="ECO:0000256" key="11">
    <source>
        <dbReference type="ARBA" id="ARBA00023136"/>
    </source>
</evidence>
<evidence type="ECO:0000256" key="14">
    <source>
        <dbReference type="SAM" id="Phobius"/>
    </source>
</evidence>
<comment type="subcellular location">
    <subcellularLocation>
        <location evidence="2">Membrane</location>
        <topology evidence="2">Single-pass membrane protein</topology>
    </subcellularLocation>
</comment>
<evidence type="ECO:0000313" key="15">
    <source>
        <dbReference type="EMBL" id="KAK0392636.1"/>
    </source>
</evidence>
<keyword evidence="10 13" id="KW-0503">Monooxygenase</keyword>
<evidence type="ECO:0000256" key="7">
    <source>
        <dbReference type="ARBA" id="ARBA00022989"/>
    </source>
</evidence>
<evidence type="ECO:0000256" key="4">
    <source>
        <dbReference type="ARBA" id="ARBA00022617"/>
    </source>
</evidence>
<dbReference type="SUPFAM" id="SSF48264">
    <property type="entry name" value="Cytochrome P450"/>
    <property type="match status" value="1"/>
</dbReference>
<feature type="transmembrane region" description="Helical" evidence="14">
    <location>
        <begin position="555"/>
        <end position="572"/>
    </location>
</feature>
<dbReference type="InterPro" id="IPR047146">
    <property type="entry name" value="Cyt_P450_E_CYP52_fungi"/>
</dbReference>
<dbReference type="CDD" id="cd11063">
    <property type="entry name" value="CYP52"/>
    <property type="match status" value="1"/>
</dbReference>
<dbReference type="EMBL" id="JAPDFR010000001">
    <property type="protein sequence ID" value="KAK0392636.1"/>
    <property type="molecule type" value="Genomic_DNA"/>
</dbReference>
<dbReference type="PANTHER" id="PTHR24287">
    <property type="entry name" value="P450, PUTATIVE (EUROFUNG)-RELATED"/>
    <property type="match status" value="1"/>
</dbReference>
<dbReference type="InterPro" id="IPR002401">
    <property type="entry name" value="Cyt_P450_E_grp-I"/>
</dbReference>
<keyword evidence="7 14" id="KW-1133">Transmembrane helix</keyword>
<organism evidence="15 16">
    <name type="scientific">Sarocladium strictum</name>
    <name type="common">Black bundle disease fungus</name>
    <name type="synonym">Acremonium strictum</name>
    <dbReference type="NCBI Taxonomy" id="5046"/>
    <lineage>
        <taxon>Eukaryota</taxon>
        <taxon>Fungi</taxon>
        <taxon>Dikarya</taxon>
        <taxon>Ascomycota</taxon>
        <taxon>Pezizomycotina</taxon>
        <taxon>Sordariomycetes</taxon>
        <taxon>Hypocreomycetidae</taxon>
        <taxon>Hypocreales</taxon>
        <taxon>Sarocladiaceae</taxon>
        <taxon>Sarocladium</taxon>
    </lineage>
</organism>
<evidence type="ECO:0000256" key="10">
    <source>
        <dbReference type="ARBA" id="ARBA00023033"/>
    </source>
</evidence>
<evidence type="ECO:0000256" key="5">
    <source>
        <dbReference type="ARBA" id="ARBA00022692"/>
    </source>
</evidence>
<comment type="caution">
    <text evidence="15">The sequence shown here is derived from an EMBL/GenBank/DDBJ whole genome shotgun (WGS) entry which is preliminary data.</text>
</comment>
<evidence type="ECO:0000256" key="8">
    <source>
        <dbReference type="ARBA" id="ARBA00023002"/>
    </source>
</evidence>
<dbReference type="InterPro" id="IPR017972">
    <property type="entry name" value="Cyt_P450_CS"/>
</dbReference>
<proteinExistence type="inferred from homology"/>